<dbReference type="EMBL" id="QGKX02002183">
    <property type="protein sequence ID" value="KAF3488534.1"/>
    <property type="molecule type" value="Genomic_DNA"/>
</dbReference>
<evidence type="ECO:0000313" key="1">
    <source>
        <dbReference type="EMBL" id="KAF3488534.1"/>
    </source>
</evidence>
<proteinExistence type="predicted"/>
<dbReference type="AlphaFoldDB" id="A0A8S9N7C4"/>
<organism evidence="1 2">
    <name type="scientific">Brassica cretica</name>
    <name type="common">Mustard</name>
    <dbReference type="NCBI Taxonomy" id="69181"/>
    <lineage>
        <taxon>Eukaryota</taxon>
        <taxon>Viridiplantae</taxon>
        <taxon>Streptophyta</taxon>
        <taxon>Embryophyta</taxon>
        <taxon>Tracheophyta</taxon>
        <taxon>Spermatophyta</taxon>
        <taxon>Magnoliopsida</taxon>
        <taxon>eudicotyledons</taxon>
        <taxon>Gunneridae</taxon>
        <taxon>Pentapetalae</taxon>
        <taxon>rosids</taxon>
        <taxon>malvids</taxon>
        <taxon>Brassicales</taxon>
        <taxon>Brassicaceae</taxon>
        <taxon>Brassiceae</taxon>
        <taxon>Brassica</taxon>
    </lineage>
</organism>
<accession>A0A8S9N7C4</accession>
<dbReference type="Proteomes" id="UP000712600">
    <property type="component" value="Unassembled WGS sequence"/>
</dbReference>
<evidence type="ECO:0000313" key="2">
    <source>
        <dbReference type="Proteomes" id="UP000712600"/>
    </source>
</evidence>
<reference evidence="1" key="1">
    <citation type="submission" date="2019-12" db="EMBL/GenBank/DDBJ databases">
        <title>Genome sequencing and annotation of Brassica cretica.</title>
        <authorList>
            <person name="Studholme D.J."/>
            <person name="Sarris P."/>
        </authorList>
    </citation>
    <scope>NUCLEOTIDE SEQUENCE</scope>
    <source>
        <strain evidence="1">PFS-109/04</strain>
        <tissue evidence="1">Leaf</tissue>
    </source>
</reference>
<comment type="caution">
    <text evidence="1">The sequence shown here is derived from an EMBL/GenBank/DDBJ whole genome shotgun (WGS) entry which is preliminary data.</text>
</comment>
<name>A0A8S9N7C4_BRACR</name>
<sequence>MQSLRCCLGPQIAFASRLAHAHVSSLTQSTLQAMALGFTISKMPHSITFMFPLLSKMVTGFPPPFSI</sequence>
<protein>
    <submittedName>
        <fullName evidence="1">Uncharacterized protein</fullName>
    </submittedName>
</protein>
<gene>
    <name evidence="1" type="ORF">F2Q69_00053905</name>
</gene>